<evidence type="ECO:0000256" key="2">
    <source>
        <dbReference type="ARBA" id="ARBA00022737"/>
    </source>
</evidence>
<dbReference type="EMBL" id="GEDC01017022">
    <property type="protein sequence ID" value="JAS20276.1"/>
    <property type="molecule type" value="Transcribed_RNA"/>
</dbReference>
<evidence type="ECO:0000313" key="3">
    <source>
        <dbReference type="EMBL" id="JAS20276.1"/>
    </source>
</evidence>
<sequence length="313" mass="35112">MGKTPPDPLYTIKSNMASIHSILLRIADNKELIYASTENGKVHIWNLKTCREINIINIGSQPCLSVNYFNSNFITQEKCGNIKIWSEVENSCWILQVIVPLTYVGFCKFCLGPDSIICPEENSAVTIRSLKGDILEKNSFDKTKNNGNIMFLKYENILSEDFIFILFESGTLKVWKRGSAEVSELKLTDDCPMALDFDGQSRGIIGTSGSNLIEFYFIDKAKLSAGKSVPITNPGVSCVKIRPDKRIFIAGCWDGRLRFFSMKTLKLLAVLDQHQSCIQDVVFSISPVTSLKCKYLCVAGGQDKKITLWNLFD</sequence>
<dbReference type="Gene3D" id="2.130.10.10">
    <property type="entry name" value="YVTN repeat-like/Quinoprotein amine dehydrogenase"/>
    <property type="match status" value="1"/>
</dbReference>
<dbReference type="InterPro" id="IPR015943">
    <property type="entry name" value="WD40/YVTN_repeat-like_dom_sf"/>
</dbReference>
<dbReference type="AlphaFoldDB" id="A0A1B6D3P9"/>
<dbReference type="SMART" id="SM00320">
    <property type="entry name" value="WD40"/>
    <property type="match status" value="3"/>
</dbReference>
<dbReference type="InterPro" id="IPR001680">
    <property type="entry name" value="WD40_rpt"/>
</dbReference>
<protein>
    <submittedName>
        <fullName evidence="3">Uncharacterized protein</fullName>
    </submittedName>
</protein>
<dbReference type="PANTHER" id="PTHR19854">
    <property type="entry name" value="TRANSDUCIN BETA-LIKE 3"/>
    <property type="match status" value="1"/>
</dbReference>
<proteinExistence type="predicted"/>
<reference evidence="3" key="1">
    <citation type="submission" date="2015-12" db="EMBL/GenBank/DDBJ databases">
        <title>De novo transcriptome assembly of four potential Pierce s Disease insect vectors from Arizona vineyards.</title>
        <authorList>
            <person name="Tassone E.E."/>
        </authorList>
    </citation>
    <scope>NUCLEOTIDE SEQUENCE</scope>
</reference>
<organism evidence="3">
    <name type="scientific">Clastoptera arizonana</name>
    <name type="common">Arizona spittle bug</name>
    <dbReference type="NCBI Taxonomy" id="38151"/>
    <lineage>
        <taxon>Eukaryota</taxon>
        <taxon>Metazoa</taxon>
        <taxon>Ecdysozoa</taxon>
        <taxon>Arthropoda</taxon>
        <taxon>Hexapoda</taxon>
        <taxon>Insecta</taxon>
        <taxon>Pterygota</taxon>
        <taxon>Neoptera</taxon>
        <taxon>Paraneoptera</taxon>
        <taxon>Hemiptera</taxon>
        <taxon>Auchenorrhyncha</taxon>
        <taxon>Cercopoidea</taxon>
        <taxon>Clastopteridae</taxon>
        <taxon>Clastoptera</taxon>
    </lineage>
</organism>
<dbReference type="InterPro" id="IPR019775">
    <property type="entry name" value="WD40_repeat_CS"/>
</dbReference>
<accession>A0A1B6D3P9</accession>
<gene>
    <name evidence="4" type="ORF">g.6717</name>
    <name evidence="3" type="ORF">g.6718</name>
</gene>
<dbReference type="PROSITE" id="PS00678">
    <property type="entry name" value="WD_REPEATS_1"/>
    <property type="match status" value="1"/>
</dbReference>
<evidence type="ECO:0000256" key="1">
    <source>
        <dbReference type="ARBA" id="ARBA00022574"/>
    </source>
</evidence>
<evidence type="ECO:0000313" key="4">
    <source>
        <dbReference type="EMBL" id="JAS24213.1"/>
    </source>
</evidence>
<keyword evidence="1" id="KW-0853">WD repeat</keyword>
<dbReference type="EMBL" id="GEDC01013085">
    <property type="protein sequence ID" value="JAS24213.1"/>
    <property type="molecule type" value="Transcribed_RNA"/>
</dbReference>
<dbReference type="PANTHER" id="PTHR19854:SF1">
    <property type="entry name" value="GUANINE NUCLEOTIDE-BINDING PROTEIN SUBUNIT BETA-LIKE PROTEIN 1"/>
    <property type="match status" value="1"/>
</dbReference>
<dbReference type="Pfam" id="PF00400">
    <property type="entry name" value="WD40"/>
    <property type="match status" value="2"/>
</dbReference>
<name>A0A1B6D3P9_9HEMI</name>
<dbReference type="SUPFAM" id="SSF50978">
    <property type="entry name" value="WD40 repeat-like"/>
    <property type="match status" value="1"/>
</dbReference>
<keyword evidence="2" id="KW-0677">Repeat</keyword>
<dbReference type="InterPro" id="IPR036322">
    <property type="entry name" value="WD40_repeat_dom_sf"/>
</dbReference>